<dbReference type="EMBL" id="JAIWQS010000009">
    <property type="protein sequence ID" value="KAJ8755904.1"/>
    <property type="molecule type" value="Genomic_DNA"/>
</dbReference>
<accession>A0AAV8SVD3</accession>
<keyword evidence="2" id="KW-1185">Reference proteome</keyword>
<reference evidence="1 2" key="1">
    <citation type="submission" date="2021-09" db="EMBL/GenBank/DDBJ databases">
        <title>Genomic insights and catalytic innovation underlie evolution of tropane alkaloids biosynthesis.</title>
        <authorList>
            <person name="Wang Y.-J."/>
            <person name="Tian T."/>
            <person name="Huang J.-P."/>
            <person name="Huang S.-X."/>
        </authorList>
    </citation>
    <scope>NUCLEOTIDE SEQUENCE [LARGE SCALE GENOMIC DNA]</scope>
    <source>
        <strain evidence="1">KIB-2018</strain>
        <tissue evidence="1">Leaf</tissue>
    </source>
</reference>
<protein>
    <submittedName>
        <fullName evidence="1">Uncharacterized protein</fullName>
    </submittedName>
</protein>
<dbReference type="AlphaFoldDB" id="A0AAV8SVD3"/>
<name>A0AAV8SVD3_9ROSI</name>
<gene>
    <name evidence="1" type="ORF">K2173_024449</name>
</gene>
<proteinExistence type="predicted"/>
<dbReference type="Proteomes" id="UP001159364">
    <property type="component" value="Linkage Group LG09"/>
</dbReference>
<evidence type="ECO:0000313" key="2">
    <source>
        <dbReference type="Proteomes" id="UP001159364"/>
    </source>
</evidence>
<organism evidence="1 2">
    <name type="scientific">Erythroxylum novogranatense</name>
    <dbReference type="NCBI Taxonomy" id="1862640"/>
    <lineage>
        <taxon>Eukaryota</taxon>
        <taxon>Viridiplantae</taxon>
        <taxon>Streptophyta</taxon>
        <taxon>Embryophyta</taxon>
        <taxon>Tracheophyta</taxon>
        <taxon>Spermatophyta</taxon>
        <taxon>Magnoliopsida</taxon>
        <taxon>eudicotyledons</taxon>
        <taxon>Gunneridae</taxon>
        <taxon>Pentapetalae</taxon>
        <taxon>rosids</taxon>
        <taxon>fabids</taxon>
        <taxon>Malpighiales</taxon>
        <taxon>Erythroxylaceae</taxon>
        <taxon>Erythroxylum</taxon>
    </lineage>
</organism>
<comment type="caution">
    <text evidence="1">The sequence shown here is derived from an EMBL/GenBank/DDBJ whole genome shotgun (WGS) entry which is preliminary data.</text>
</comment>
<sequence length="197" mass="21995">MHYPMCKALQETQVIVDSTKSNGVTFTPVFWLAFEELVGQQVFKHIQAVVVFILREKFVSSQLDGEGSDFSGVPIKMLTVNATLRMNIHNLAALFGIYVSSIPINLIYSEITVATGQLKNYYQPQKSRRIVSVTVEGSKVPMYGAGSSLTVSETGIVLPLTLKFEIKSRGNVVRKLVRTKHRKRVSWLLKTNSKSNS</sequence>
<evidence type="ECO:0000313" key="1">
    <source>
        <dbReference type="EMBL" id="KAJ8755904.1"/>
    </source>
</evidence>